<dbReference type="InterPro" id="IPR051354">
    <property type="entry name" value="Transposase_27_IS1"/>
</dbReference>
<name>A0A162P549_BACCE</name>
<reference evidence="2 3" key="1">
    <citation type="submission" date="2015-09" db="EMBL/GenBank/DDBJ databases">
        <title>Bacillus cereus food isolates.</title>
        <authorList>
            <person name="Boekhorst J."/>
        </authorList>
    </citation>
    <scope>NUCLEOTIDE SEQUENCE [LARGE SCALE GENOMIC DNA]</scope>
    <source>
        <strain evidence="2 3">B4088</strain>
    </source>
</reference>
<dbReference type="Pfam" id="PF12762">
    <property type="entry name" value="DDE_Tnp_IS1595"/>
    <property type="match status" value="1"/>
</dbReference>
<sequence length="352" mass="40939">MTLRELIAEIKKLNSAEQHRLKEFFISSLASFSASEPVFQEVTERKNKDGYTCVSCGSKQVVRFGKYMVKLGLKEIERQRYRCKYCRKTFTDVTSTPLYRTHKPDKWLDFIKCMLEGYSLRKSADLIGEVHYVTLFYWRHKVLSALKQMDFNAISGIVEMDETYFLYSEKGKRNIEGRKPRKRGGSSKFRGISHEQICVLIARDRQKATFSGVLGRGRIVKTQLDKAIGSKLSLGNILCTDAWRAFSTYAKSKGLEHYRFKSDGTERVKGLYHIQNVNNYHSRLKGWMQRFNGVATKYLDHYLSWFQFLDIVKHQSDNVSISKMIVESCLFSINTTYDSLRTSLYTDCYEGE</sequence>
<dbReference type="Proteomes" id="UP000076482">
    <property type="component" value="Unassembled WGS sequence"/>
</dbReference>
<evidence type="ECO:0000313" key="2">
    <source>
        <dbReference type="EMBL" id="KZD66762.1"/>
    </source>
</evidence>
<gene>
    <name evidence="2" type="ORF">B4088_1973</name>
</gene>
<organism evidence="2 3">
    <name type="scientific">Bacillus cereus</name>
    <dbReference type="NCBI Taxonomy" id="1396"/>
    <lineage>
        <taxon>Bacteria</taxon>
        <taxon>Bacillati</taxon>
        <taxon>Bacillota</taxon>
        <taxon>Bacilli</taxon>
        <taxon>Bacillales</taxon>
        <taxon>Bacillaceae</taxon>
        <taxon>Bacillus</taxon>
        <taxon>Bacillus cereus group</taxon>
    </lineage>
</organism>
<dbReference type="NCBIfam" id="NF033547">
    <property type="entry name" value="transpos_IS1595"/>
    <property type="match status" value="1"/>
</dbReference>
<dbReference type="PANTHER" id="PTHR33293">
    <property type="entry name" value="INSERTION ELEMENT IS1 1 PROTEIN INSB-RELATED"/>
    <property type="match status" value="1"/>
</dbReference>
<feature type="domain" description="ISXO2-like transposase" evidence="1">
    <location>
        <begin position="153"/>
        <end position="311"/>
    </location>
</feature>
<comment type="caution">
    <text evidence="2">The sequence shown here is derived from an EMBL/GenBank/DDBJ whole genome shotgun (WGS) entry which is preliminary data.</text>
</comment>
<accession>A0A162P549</accession>
<evidence type="ECO:0000313" key="3">
    <source>
        <dbReference type="Proteomes" id="UP000076482"/>
    </source>
</evidence>
<dbReference type="RefSeq" id="WP_063260745.1">
    <property type="nucleotide sequence ID" value="NZ_LJKE01000041.1"/>
</dbReference>
<protein>
    <recommendedName>
        <fullName evidence="1">ISXO2-like transposase domain-containing protein</fullName>
    </recommendedName>
</protein>
<proteinExistence type="predicted"/>
<dbReference type="AlphaFoldDB" id="A0A162P549"/>
<dbReference type="PANTHER" id="PTHR33293:SF1">
    <property type="entry name" value="INSERTION ELEMENT IS1 1 PROTEIN INSB-RELATED"/>
    <property type="match status" value="1"/>
</dbReference>
<dbReference type="InterPro" id="IPR024445">
    <property type="entry name" value="Tnp_ISXO2-like"/>
</dbReference>
<dbReference type="PATRIC" id="fig|1396.535.peg.2967"/>
<evidence type="ECO:0000259" key="1">
    <source>
        <dbReference type="SMART" id="SM01126"/>
    </source>
</evidence>
<dbReference type="SMART" id="SM01126">
    <property type="entry name" value="DDE_Tnp_IS1595"/>
    <property type="match status" value="1"/>
</dbReference>
<dbReference type="EMBL" id="LJKE01000041">
    <property type="protein sequence ID" value="KZD66762.1"/>
    <property type="molecule type" value="Genomic_DNA"/>
</dbReference>